<dbReference type="InterPro" id="IPR006094">
    <property type="entry name" value="Oxid_FAD_bind_N"/>
</dbReference>
<name>A0A1H4IY44_9BACT</name>
<organism evidence="8 9">
    <name type="scientific">Terriglobus roseus</name>
    <dbReference type="NCBI Taxonomy" id="392734"/>
    <lineage>
        <taxon>Bacteria</taxon>
        <taxon>Pseudomonadati</taxon>
        <taxon>Acidobacteriota</taxon>
        <taxon>Terriglobia</taxon>
        <taxon>Terriglobales</taxon>
        <taxon>Acidobacteriaceae</taxon>
        <taxon>Terriglobus</taxon>
    </lineage>
</organism>
<dbReference type="GO" id="GO:0016491">
    <property type="term" value="F:oxidoreductase activity"/>
    <property type="evidence" value="ECO:0007669"/>
    <property type="project" value="UniProtKB-KW"/>
</dbReference>
<feature type="region of interest" description="Disordered" evidence="6">
    <location>
        <begin position="1"/>
        <end position="34"/>
    </location>
</feature>
<feature type="compositionally biased region" description="Basic and acidic residues" evidence="6">
    <location>
        <begin position="18"/>
        <end position="34"/>
    </location>
</feature>
<evidence type="ECO:0000256" key="5">
    <source>
        <dbReference type="ARBA" id="ARBA00023002"/>
    </source>
</evidence>
<dbReference type="Pfam" id="PF01565">
    <property type="entry name" value="FAD_binding_4"/>
    <property type="match status" value="1"/>
</dbReference>
<evidence type="ECO:0000313" key="9">
    <source>
        <dbReference type="Proteomes" id="UP000182409"/>
    </source>
</evidence>
<keyword evidence="5" id="KW-0560">Oxidoreductase</keyword>
<comment type="cofactor">
    <cofactor evidence="1">
        <name>FAD</name>
        <dbReference type="ChEBI" id="CHEBI:57692"/>
    </cofactor>
</comment>
<dbReference type="InterPro" id="IPR016166">
    <property type="entry name" value="FAD-bd_PCMH"/>
</dbReference>
<keyword evidence="4" id="KW-0274">FAD</keyword>
<evidence type="ECO:0000256" key="4">
    <source>
        <dbReference type="ARBA" id="ARBA00022827"/>
    </source>
</evidence>
<gene>
    <name evidence="8" type="ORF">SAMN05443244_0196</name>
</gene>
<keyword evidence="3" id="KW-0285">Flavoprotein</keyword>
<dbReference type="EMBL" id="FNSD01000001">
    <property type="protein sequence ID" value="SEB38969.1"/>
    <property type="molecule type" value="Genomic_DNA"/>
</dbReference>
<sequence length="536" mass="59490">MPPQALMSAGSPCADQSSQHRNESMPDTVLRTDPRFPLASRTRNARFPSSDAQLAGRVEYCLDAEDVAHALQATLDAGLRPTVRSSGHCYEDFVVNNPNGAILDVSSLDRVQTDVMGKGSYSLGPGTMLGRAYEQLYKRGGVCIPGGTCYTVTAGGHISGGGYGTLVRQYGLTVDWVTAIDVVTVDQHGRAVPRRVSKQSEPHLFRALRGGQGSNFGVITNFHFDHLPPTPQEVVHASVSWDWKDMTEEKFVSVLLTYGKWMAENSAKKETWGLFAGLYLSNKTSGRITMRAELMNPNGPVTDLSVLYDLCDKLQPCKPLIEKPSTITPNVDDRRGPPPGDSVCYGDRPVDRQPWLESTLQNQGGSTMAVNRGRAKYKSSYMKANFTEEEARSFYHVLSDESTRGVLVAIDSYGGATNNPDRIHDTAVPQRSSVMKLQYMSFWGNEADDAFRLKGIRDLYNNVYSTGSVPEKYKGTPFPGEQYDGCYINYPDADMLQHDFWPQLYYGTGELYPFLQQVKREYDPHNIFHHAMAIQA</sequence>
<dbReference type="PROSITE" id="PS51387">
    <property type="entry name" value="FAD_PCMH"/>
    <property type="match status" value="1"/>
</dbReference>
<evidence type="ECO:0000313" key="8">
    <source>
        <dbReference type="EMBL" id="SEB38969.1"/>
    </source>
</evidence>
<dbReference type="Gene3D" id="3.40.462.20">
    <property type="match status" value="1"/>
</dbReference>
<dbReference type="PANTHER" id="PTHR42973:SF39">
    <property type="entry name" value="FAD-BINDING PCMH-TYPE DOMAIN-CONTAINING PROTEIN"/>
    <property type="match status" value="1"/>
</dbReference>
<evidence type="ECO:0000256" key="1">
    <source>
        <dbReference type="ARBA" id="ARBA00001974"/>
    </source>
</evidence>
<evidence type="ECO:0000256" key="6">
    <source>
        <dbReference type="SAM" id="MobiDB-lite"/>
    </source>
</evidence>
<accession>A0A1H4IY44</accession>
<dbReference type="Pfam" id="PF08031">
    <property type="entry name" value="BBE"/>
    <property type="match status" value="1"/>
</dbReference>
<dbReference type="PANTHER" id="PTHR42973">
    <property type="entry name" value="BINDING OXIDOREDUCTASE, PUTATIVE (AFU_ORTHOLOGUE AFUA_1G17690)-RELATED"/>
    <property type="match status" value="1"/>
</dbReference>
<protein>
    <submittedName>
        <fullName evidence="8">FAD/FMN-containing dehydrogenase</fullName>
    </submittedName>
</protein>
<feature type="domain" description="FAD-binding PCMH-type" evidence="7">
    <location>
        <begin position="47"/>
        <end position="229"/>
    </location>
</feature>
<dbReference type="InterPro" id="IPR012951">
    <property type="entry name" value="BBE"/>
</dbReference>
<proteinExistence type="inferred from homology"/>
<dbReference type="InterPro" id="IPR050416">
    <property type="entry name" value="FAD-linked_Oxidoreductase"/>
</dbReference>
<evidence type="ECO:0000259" key="7">
    <source>
        <dbReference type="PROSITE" id="PS51387"/>
    </source>
</evidence>
<dbReference type="InterPro" id="IPR016169">
    <property type="entry name" value="FAD-bd_PCMH_sub2"/>
</dbReference>
<dbReference type="Proteomes" id="UP000182409">
    <property type="component" value="Unassembled WGS sequence"/>
</dbReference>
<dbReference type="Gene3D" id="3.30.465.10">
    <property type="match status" value="1"/>
</dbReference>
<evidence type="ECO:0000256" key="3">
    <source>
        <dbReference type="ARBA" id="ARBA00022630"/>
    </source>
</evidence>
<dbReference type="SUPFAM" id="SSF56176">
    <property type="entry name" value="FAD-binding/transporter-associated domain-like"/>
    <property type="match status" value="1"/>
</dbReference>
<comment type="similarity">
    <text evidence="2">Belongs to the oxygen-dependent FAD-linked oxidoreductase family.</text>
</comment>
<dbReference type="GO" id="GO:0071949">
    <property type="term" value="F:FAD binding"/>
    <property type="evidence" value="ECO:0007669"/>
    <property type="project" value="InterPro"/>
</dbReference>
<evidence type="ECO:0000256" key="2">
    <source>
        <dbReference type="ARBA" id="ARBA00005466"/>
    </source>
</evidence>
<reference evidence="8 9" key="1">
    <citation type="submission" date="2016-10" db="EMBL/GenBank/DDBJ databases">
        <authorList>
            <person name="de Groot N.N."/>
        </authorList>
    </citation>
    <scope>NUCLEOTIDE SEQUENCE [LARGE SCALE GENOMIC DNA]</scope>
    <source>
        <strain evidence="8 9">AB35.6</strain>
    </source>
</reference>
<dbReference type="AlphaFoldDB" id="A0A1H4IY44"/>
<dbReference type="InterPro" id="IPR036318">
    <property type="entry name" value="FAD-bd_PCMH-like_sf"/>
</dbReference>